<evidence type="ECO:0000256" key="1">
    <source>
        <dbReference type="SAM" id="MobiDB-lite"/>
    </source>
</evidence>
<dbReference type="GeneID" id="13541633"/>
<feature type="compositionally biased region" description="Polar residues" evidence="1">
    <location>
        <begin position="45"/>
        <end position="63"/>
    </location>
</feature>
<accession>H6QUP5</accession>
<dbReference type="RefSeq" id="XP_003888765.1">
    <property type="nucleotide sequence ID" value="XM_003888716.1"/>
</dbReference>
<gene>
    <name evidence="2" type="ORF">PGTG_22476</name>
</gene>
<feature type="compositionally biased region" description="Acidic residues" evidence="1">
    <location>
        <begin position="74"/>
        <end position="85"/>
    </location>
</feature>
<feature type="region of interest" description="Disordered" evidence="1">
    <location>
        <begin position="1"/>
        <end position="24"/>
    </location>
</feature>
<reference evidence="3" key="1">
    <citation type="journal article" date="2011" name="Proc. Natl. Acad. Sci. U.S.A.">
        <title>Obligate biotrophy features unraveled by the genomic analysis of rust fungi.</title>
        <authorList>
            <person name="Duplessis S."/>
            <person name="Cuomo C.A."/>
            <person name="Lin Y.-C."/>
            <person name="Aerts A."/>
            <person name="Tisserant E."/>
            <person name="Veneault-Fourrey C."/>
            <person name="Joly D.L."/>
            <person name="Hacquard S."/>
            <person name="Amselem J."/>
            <person name="Cantarel B.L."/>
            <person name="Chiu R."/>
            <person name="Coutinho P.M."/>
            <person name="Feau N."/>
            <person name="Field M."/>
            <person name="Frey P."/>
            <person name="Gelhaye E."/>
            <person name="Goldberg J."/>
            <person name="Grabherr M.G."/>
            <person name="Kodira C.D."/>
            <person name="Kohler A."/>
            <person name="Kuees U."/>
            <person name="Lindquist E.A."/>
            <person name="Lucas S.M."/>
            <person name="Mago R."/>
            <person name="Mauceli E."/>
            <person name="Morin E."/>
            <person name="Murat C."/>
            <person name="Pangilinan J.L."/>
            <person name="Park R."/>
            <person name="Pearson M."/>
            <person name="Quesneville H."/>
            <person name="Rouhier N."/>
            <person name="Sakthikumar S."/>
            <person name="Salamov A.A."/>
            <person name="Schmutz J."/>
            <person name="Selles B."/>
            <person name="Shapiro H."/>
            <person name="Tanguay P."/>
            <person name="Tuskan G.A."/>
            <person name="Henrissat B."/>
            <person name="Van de Peer Y."/>
            <person name="Rouze P."/>
            <person name="Ellis J.G."/>
            <person name="Dodds P.N."/>
            <person name="Schein J.E."/>
            <person name="Zhong S."/>
            <person name="Hamelin R.C."/>
            <person name="Grigoriev I.V."/>
            <person name="Szabo L.J."/>
            <person name="Martin F."/>
        </authorList>
    </citation>
    <scope>NUCLEOTIDE SEQUENCE [LARGE SCALE GENOMIC DNA]</scope>
    <source>
        <strain evidence="3">CRL 75-36-700-3 / race SCCL</strain>
    </source>
</reference>
<evidence type="ECO:0000313" key="2">
    <source>
        <dbReference type="EMBL" id="EHS64757.1"/>
    </source>
</evidence>
<dbReference type="VEuPathDB" id="FungiDB:PGTG_22476"/>
<name>H6QUP5_PUCGT</name>
<dbReference type="KEGG" id="pgr:PGTG_22476"/>
<dbReference type="HOGENOM" id="CLU_1468915_0_0_1"/>
<proteinExistence type="predicted"/>
<dbReference type="EMBL" id="DS178348">
    <property type="protein sequence ID" value="EHS64757.1"/>
    <property type="molecule type" value="Genomic_DNA"/>
</dbReference>
<dbReference type="InParanoid" id="H6QUP5"/>
<sequence>MAPLFQGQRTPTLTPRGCHSRPAPYRSRASIIHPDLGLAADLITQIETQPRTNSTPITQSPTGRANDPPPLMESEADSDSDAEEDLYPNTTTFIAGLDLGRIARGVASELSSMPLVRRKATIFSTLASILQRMDHLENSPRLVQPGPTPPHLDRPLPSVPDNPGAEGTFTFGRRFKASITIDPT</sequence>
<organism evidence="2 3">
    <name type="scientific">Puccinia graminis f. sp. tritici (strain CRL 75-36-700-3 / race SCCL)</name>
    <name type="common">Black stem rust fungus</name>
    <dbReference type="NCBI Taxonomy" id="418459"/>
    <lineage>
        <taxon>Eukaryota</taxon>
        <taxon>Fungi</taxon>
        <taxon>Dikarya</taxon>
        <taxon>Basidiomycota</taxon>
        <taxon>Pucciniomycotina</taxon>
        <taxon>Pucciniomycetes</taxon>
        <taxon>Pucciniales</taxon>
        <taxon>Pucciniaceae</taxon>
        <taxon>Puccinia</taxon>
    </lineage>
</organism>
<dbReference type="Proteomes" id="UP000008783">
    <property type="component" value="Unassembled WGS sequence"/>
</dbReference>
<feature type="region of interest" description="Disordered" evidence="1">
    <location>
        <begin position="45"/>
        <end position="85"/>
    </location>
</feature>
<dbReference type="AlphaFoldDB" id="H6QUP5"/>
<evidence type="ECO:0000313" key="3">
    <source>
        <dbReference type="Proteomes" id="UP000008783"/>
    </source>
</evidence>
<keyword evidence="3" id="KW-1185">Reference proteome</keyword>
<protein>
    <submittedName>
        <fullName evidence="2">Uncharacterized protein</fullName>
    </submittedName>
</protein>